<gene>
    <name evidence="1" type="ORF">N3K66_004088</name>
</gene>
<comment type="caution">
    <text evidence="1">The sequence shown here is derived from an EMBL/GenBank/DDBJ whole genome shotgun (WGS) entry which is preliminary data.</text>
</comment>
<sequence>MSVLYLRSLLLAVGAGVVLTAGTVLYNLFLHPLRSFHGPWQVKSSVFWFAYQAYHGDHWLEVHKLHLKYGPVVRIAPNELSFIDASAWKDIYGHRSGKAEFHKDPSQTFSDNPSRPHIIVAPRDHHSRVRKILSHGFSDAALRGQEKVLTTFVRQLVDALANKAPEPVDIVRWYNYTTFDMIGHLVFAESFGCLSDSAYHPWVTRIFETVKYVAWGRMFGRLIPGYANALISLIPEHIRKEHNSTRIMVKEKLQRRQQASIDYIDFSTKMIEAMKKGSIDEEEVIVNMPVLVVAGSETTATALSGITYYLLKYPETYKRLTEEIRSRFDSPDEVNMVRAGELKYLAAVIEEGLRMYPPGNHNHPRVISPEGAAICGTFVPGNTLVGIPQYACFNSPLNFADPDKFVPERSLNEDKRYANDKRDALQPFQVGPRNCIGRNLAFIEMRLILIHILLAFDIEKSGEHDGWTDQKAFLTWQKKPLMVRLLPRQNAV</sequence>
<keyword evidence="2" id="KW-1185">Reference proteome</keyword>
<proteinExistence type="predicted"/>
<reference evidence="1" key="1">
    <citation type="submission" date="2022-10" db="EMBL/GenBank/DDBJ databases">
        <title>Complete Genome of Trichothecium roseum strain YXFP-22015, a Plant Pathogen Isolated from Citrus.</title>
        <authorList>
            <person name="Wang Y."/>
            <person name="Zhu L."/>
        </authorList>
    </citation>
    <scope>NUCLEOTIDE SEQUENCE</scope>
    <source>
        <strain evidence="1">YXFP-22015</strain>
    </source>
</reference>
<name>A0ACC0V8Q5_9HYPO</name>
<evidence type="ECO:0000313" key="1">
    <source>
        <dbReference type="EMBL" id="KAI9902271.1"/>
    </source>
</evidence>
<dbReference type="Proteomes" id="UP001163324">
    <property type="component" value="Chromosome 3"/>
</dbReference>
<accession>A0ACC0V8Q5</accession>
<protein>
    <submittedName>
        <fullName evidence="1">Uncharacterized protein</fullName>
    </submittedName>
</protein>
<organism evidence="1 2">
    <name type="scientific">Trichothecium roseum</name>
    <dbReference type="NCBI Taxonomy" id="47278"/>
    <lineage>
        <taxon>Eukaryota</taxon>
        <taxon>Fungi</taxon>
        <taxon>Dikarya</taxon>
        <taxon>Ascomycota</taxon>
        <taxon>Pezizomycotina</taxon>
        <taxon>Sordariomycetes</taxon>
        <taxon>Hypocreomycetidae</taxon>
        <taxon>Hypocreales</taxon>
        <taxon>Hypocreales incertae sedis</taxon>
        <taxon>Trichothecium</taxon>
    </lineage>
</organism>
<evidence type="ECO:0000313" key="2">
    <source>
        <dbReference type="Proteomes" id="UP001163324"/>
    </source>
</evidence>
<dbReference type="EMBL" id="CM047942">
    <property type="protein sequence ID" value="KAI9902271.1"/>
    <property type="molecule type" value="Genomic_DNA"/>
</dbReference>